<reference evidence="2" key="1">
    <citation type="journal article" date="2019" name="Int. J. Syst. Evol. Microbiol.">
        <title>The Global Catalogue of Microorganisms (GCM) 10K type strain sequencing project: providing services to taxonomists for standard genome sequencing and annotation.</title>
        <authorList>
            <consortium name="The Broad Institute Genomics Platform"/>
            <consortium name="The Broad Institute Genome Sequencing Center for Infectious Disease"/>
            <person name="Wu L."/>
            <person name="Ma J."/>
        </authorList>
    </citation>
    <scope>NUCLEOTIDE SEQUENCE [LARGE SCALE GENOMIC DNA]</scope>
    <source>
        <strain evidence="2">TISTR 1535</strain>
    </source>
</reference>
<evidence type="ECO:0000313" key="2">
    <source>
        <dbReference type="Proteomes" id="UP001597502"/>
    </source>
</evidence>
<protein>
    <submittedName>
        <fullName evidence="1">Uncharacterized protein</fullName>
    </submittedName>
</protein>
<accession>A0ABW5V8I9</accession>
<name>A0ABW5V8I9_9BACI</name>
<keyword evidence="2" id="KW-1185">Reference proteome</keyword>
<proteinExistence type="predicted"/>
<dbReference type="RefSeq" id="WP_382395802.1">
    <property type="nucleotide sequence ID" value="NZ_JBHUNA010000041.1"/>
</dbReference>
<evidence type="ECO:0000313" key="1">
    <source>
        <dbReference type="EMBL" id="MFD2762368.1"/>
    </source>
</evidence>
<gene>
    <name evidence="1" type="ORF">ACFSUO_15525</name>
</gene>
<sequence length="57" mass="6895">MFAYYYNPEVNYLLIDRAEGKTEMLYDENPSTWSVPIIGPRPPYYTHPRYEPYYPVI</sequence>
<organism evidence="1 2">
    <name type="scientific">Lentibacillus juripiscarius</name>
    <dbReference type="NCBI Taxonomy" id="257446"/>
    <lineage>
        <taxon>Bacteria</taxon>
        <taxon>Bacillati</taxon>
        <taxon>Bacillota</taxon>
        <taxon>Bacilli</taxon>
        <taxon>Bacillales</taxon>
        <taxon>Bacillaceae</taxon>
        <taxon>Lentibacillus</taxon>
    </lineage>
</organism>
<dbReference type="Proteomes" id="UP001597502">
    <property type="component" value="Unassembled WGS sequence"/>
</dbReference>
<comment type="caution">
    <text evidence="1">The sequence shown here is derived from an EMBL/GenBank/DDBJ whole genome shotgun (WGS) entry which is preliminary data.</text>
</comment>
<dbReference type="EMBL" id="JBHUNA010000041">
    <property type="protein sequence ID" value="MFD2762368.1"/>
    <property type="molecule type" value="Genomic_DNA"/>
</dbReference>